<organism evidence="1 2">
    <name type="scientific">Variovorax ginsengisoli</name>
    <dbReference type="NCBI Taxonomy" id="363844"/>
    <lineage>
        <taxon>Bacteria</taxon>
        <taxon>Pseudomonadati</taxon>
        <taxon>Pseudomonadota</taxon>
        <taxon>Betaproteobacteria</taxon>
        <taxon>Burkholderiales</taxon>
        <taxon>Comamonadaceae</taxon>
        <taxon>Variovorax</taxon>
    </lineage>
</organism>
<evidence type="ECO:0000313" key="1">
    <source>
        <dbReference type="EMBL" id="MDO1537494.1"/>
    </source>
</evidence>
<accession>A0ABT8SF22</accession>
<keyword evidence="2" id="KW-1185">Reference proteome</keyword>
<dbReference type="EMBL" id="JAUKVY010000042">
    <property type="protein sequence ID" value="MDO1537494.1"/>
    <property type="molecule type" value="Genomic_DNA"/>
</dbReference>
<evidence type="ECO:0008006" key="3">
    <source>
        <dbReference type="Google" id="ProtNLM"/>
    </source>
</evidence>
<evidence type="ECO:0000313" key="2">
    <source>
        <dbReference type="Proteomes" id="UP001169027"/>
    </source>
</evidence>
<name>A0ABT8SF22_9BURK</name>
<gene>
    <name evidence="1" type="ORF">Q2T77_35155</name>
</gene>
<reference evidence="1" key="1">
    <citation type="submission" date="2023-06" db="EMBL/GenBank/DDBJ databases">
        <authorList>
            <person name="Jiang Y."/>
            <person name="Liu Q."/>
        </authorList>
    </citation>
    <scope>NUCLEOTIDE SEQUENCE</scope>
    <source>
        <strain evidence="1">CGMCC 1.12090</strain>
    </source>
</reference>
<proteinExistence type="predicted"/>
<dbReference type="RefSeq" id="WP_301815936.1">
    <property type="nucleotide sequence ID" value="NZ_JAUJZH010000042.1"/>
</dbReference>
<comment type="caution">
    <text evidence="1">The sequence shown here is derived from an EMBL/GenBank/DDBJ whole genome shotgun (WGS) entry which is preliminary data.</text>
</comment>
<sequence>MAAKDRYASTKATAALLRAGRRYQRDRLRAADMISLGEAASLMEVEEATVVAWVRTGKCIGILGRTMALPRWQFDPLVWPATQVVGNGLGTTDGWQVLSFMETPAPALNGLTQRVALEQGVPISRTAGVAMAEAH</sequence>
<protein>
    <recommendedName>
        <fullName evidence="3">DNA-binding protein</fullName>
    </recommendedName>
</protein>
<dbReference type="Proteomes" id="UP001169027">
    <property type="component" value="Unassembled WGS sequence"/>
</dbReference>